<gene>
    <name evidence="3" type="ORF">B0T15DRAFT_572536</name>
</gene>
<evidence type="ECO:0000256" key="2">
    <source>
        <dbReference type="SAM" id="SignalP"/>
    </source>
</evidence>
<reference evidence="3" key="2">
    <citation type="submission" date="2023-06" db="EMBL/GenBank/DDBJ databases">
        <authorList>
            <consortium name="Lawrence Berkeley National Laboratory"/>
            <person name="Mondo S.J."/>
            <person name="Hensen N."/>
            <person name="Bonometti L."/>
            <person name="Westerberg I."/>
            <person name="Brannstrom I.O."/>
            <person name="Guillou S."/>
            <person name="Cros-Aarteil S."/>
            <person name="Calhoun S."/>
            <person name="Haridas S."/>
            <person name="Kuo A."/>
            <person name="Pangilinan J."/>
            <person name="Riley R."/>
            <person name="Labutti K."/>
            <person name="Andreopoulos B."/>
            <person name="Lipzen A."/>
            <person name="Chen C."/>
            <person name="Yanf M."/>
            <person name="Daum C."/>
            <person name="Ng V."/>
            <person name="Clum A."/>
            <person name="Steindorff A."/>
            <person name="Ohm R."/>
            <person name="Martin F."/>
            <person name="Silar P."/>
            <person name="Natvig D."/>
            <person name="Lalanne C."/>
            <person name="Gautier V."/>
            <person name="Ament-Velasquez S.L."/>
            <person name="Kruys A."/>
            <person name="Hutchinson M.I."/>
            <person name="Powell A.J."/>
            <person name="Barry K."/>
            <person name="Miller A.N."/>
            <person name="Grigoriev I.V."/>
            <person name="Debuchy R."/>
            <person name="Gladieux P."/>
            <person name="Thoren M.H."/>
            <person name="Johannesson H."/>
        </authorList>
    </citation>
    <scope>NUCLEOTIDE SEQUENCE</scope>
    <source>
        <strain evidence="3">CBS 333.67</strain>
    </source>
</reference>
<name>A0AAJ0GYA4_9PEZI</name>
<evidence type="ECO:0000313" key="4">
    <source>
        <dbReference type="Proteomes" id="UP001273166"/>
    </source>
</evidence>
<feature type="region of interest" description="Disordered" evidence="1">
    <location>
        <begin position="167"/>
        <end position="226"/>
    </location>
</feature>
<feature type="compositionally biased region" description="Low complexity" evidence="1">
    <location>
        <begin position="261"/>
        <end position="284"/>
    </location>
</feature>
<feature type="compositionally biased region" description="Low complexity" evidence="1">
    <location>
        <begin position="239"/>
        <end position="250"/>
    </location>
</feature>
<sequence>MANMIHSLTLLSLGTSMAFAWGIGNRSPHYPVYGGHSQLQPGITSTVTTTQVTTITVGAASCDAVYIPTTTTVLPCTHGPISSGLSPGNSISSSAGLGWNSSILSTRPTLAGTGRTTIETAKPVNTSLPPVNSTATFTTESDATVVVTVTLTSSAVATVGVSVTSGQPIGVPSSSAYSNSGTIGTDSPRNTSAGISTSYQPSMTYKTTSSAPPSLTSATPSNSTSKAIPVVSSANNTLTTATNKPLNTTAGLTSVAPVGPSSSTGTGSDTTLASPFPSTTSSTAGDDNGGEYGYGGYTYSFASPTTPSSVPISFVSDTSSVDAIGATTTTNTASTSTSTSGSGSVITDSTLDHPTATSPTTSSTATGSAPATLITITTQAAASSSLAGDGGYGDGYGYGVTLLNTALVLESAAYTCLLGFLPLSQHDPSRQTQQMSSKRMNQRYGLACYWYVESESLLYARIYIQSFSFLRALYAQAIESLESVQLRLLGEPRGHAGILWSPTDPY</sequence>
<keyword evidence="4" id="KW-1185">Reference proteome</keyword>
<dbReference type="AlphaFoldDB" id="A0AAJ0GYA4"/>
<proteinExistence type="predicted"/>
<feature type="compositionally biased region" description="Low complexity" evidence="1">
    <location>
        <begin position="207"/>
        <end position="225"/>
    </location>
</feature>
<comment type="caution">
    <text evidence="3">The sequence shown here is derived from an EMBL/GenBank/DDBJ whole genome shotgun (WGS) entry which is preliminary data.</text>
</comment>
<accession>A0AAJ0GYA4</accession>
<feature type="signal peptide" evidence="2">
    <location>
        <begin position="1"/>
        <end position="20"/>
    </location>
</feature>
<protein>
    <submittedName>
        <fullName evidence="3">Uncharacterized protein</fullName>
    </submittedName>
</protein>
<feature type="chain" id="PRO_5042584339" evidence="2">
    <location>
        <begin position="21"/>
        <end position="506"/>
    </location>
</feature>
<evidence type="ECO:0000313" key="3">
    <source>
        <dbReference type="EMBL" id="KAK3308349.1"/>
    </source>
</evidence>
<keyword evidence="2" id="KW-0732">Signal</keyword>
<feature type="region of interest" description="Disordered" evidence="1">
    <location>
        <begin position="330"/>
        <end position="367"/>
    </location>
</feature>
<dbReference type="RefSeq" id="XP_062724129.1">
    <property type="nucleotide sequence ID" value="XM_062870899.1"/>
</dbReference>
<evidence type="ECO:0000256" key="1">
    <source>
        <dbReference type="SAM" id="MobiDB-lite"/>
    </source>
</evidence>
<feature type="compositionally biased region" description="Polar residues" evidence="1">
    <location>
        <begin position="172"/>
        <end position="206"/>
    </location>
</feature>
<reference evidence="3" key="1">
    <citation type="journal article" date="2023" name="Mol. Phylogenet. Evol.">
        <title>Genome-scale phylogeny and comparative genomics of the fungal order Sordariales.</title>
        <authorList>
            <person name="Hensen N."/>
            <person name="Bonometti L."/>
            <person name="Westerberg I."/>
            <person name="Brannstrom I.O."/>
            <person name="Guillou S."/>
            <person name="Cros-Aarteil S."/>
            <person name="Calhoun S."/>
            <person name="Haridas S."/>
            <person name="Kuo A."/>
            <person name="Mondo S."/>
            <person name="Pangilinan J."/>
            <person name="Riley R."/>
            <person name="LaButti K."/>
            <person name="Andreopoulos B."/>
            <person name="Lipzen A."/>
            <person name="Chen C."/>
            <person name="Yan M."/>
            <person name="Daum C."/>
            <person name="Ng V."/>
            <person name="Clum A."/>
            <person name="Steindorff A."/>
            <person name="Ohm R.A."/>
            <person name="Martin F."/>
            <person name="Silar P."/>
            <person name="Natvig D.O."/>
            <person name="Lalanne C."/>
            <person name="Gautier V."/>
            <person name="Ament-Velasquez S.L."/>
            <person name="Kruys A."/>
            <person name="Hutchinson M.I."/>
            <person name="Powell A.J."/>
            <person name="Barry K."/>
            <person name="Miller A.N."/>
            <person name="Grigoriev I.V."/>
            <person name="Debuchy R."/>
            <person name="Gladieux P."/>
            <person name="Hiltunen Thoren M."/>
            <person name="Johannesson H."/>
        </authorList>
    </citation>
    <scope>NUCLEOTIDE SEQUENCE</scope>
    <source>
        <strain evidence="3">CBS 333.67</strain>
    </source>
</reference>
<feature type="region of interest" description="Disordered" evidence="1">
    <location>
        <begin position="239"/>
        <end position="289"/>
    </location>
</feature>
<organism evidence="3 4">
    <name type="scientific">Chaetomium strumarium</name>
    <dbReference type="NCBI Taxonomy" id="1170767"/>
    <lineage>
        <taxon>Eukaryota</taxon>
        <taxon>Fungi</taxon>
        <taxon>Dikarya</taxon>
        <taxon>Ascomycota</taxon>
        <taxon>Pezizomycotina</taxon>
        <taxon>Sordariomycetes</taxon>
        <taxon>Sordariomycetidae</taxon>
        <taxon>Sordariales</taxon>
        <taxon>Chaetomiaceae</taxon>
        <taxon>Chaetomium</taxon>
    </lineage>
</organism>
<dbReference type="EMBL" id="JAUDZG010000002">
    <property type="protein sequence ID" value="KAK3308349.1"/>
    <property type="molecule type" value="Genomic_DNA"/>
</dbReference>
<dbReference type="Proteomes" id="UP001273166">
    <property type="component" value="Unassembled WGS sequence"/>
</dbReference>
<dbReference type="GeneID" id="87889728"/>